<protein>
    <submittedName>
        <fullName evidence="2">Acyloxyacyl hydrolase</fullName>
    </submittedName>
</protein>
<dbReference type="EMBL" id="CP121196">
    <property type="protein sequence ID" value="XBH19552.1"/>
    <property type="molecule type" value="Genomic_DNA"/>
</dbReference>
<reference evidence="2" key="1">
    <citation type="submission" date="2023-03" db="EMBL/GenBank/DDBJ databases">
        <title>Edaphobacter sp.</title>
        <authorList>
            <person name="Huber K.J."/>
            <person name="Papendorf J."/>
            <person name="Pilke C."/>
            <person name="Bunk B."/>
            <person name="Sproeer C."/>
            <person name="Pester M."/>
        </authorList>
    </citation>
    <scope>NUCLEOTIDE SEQUENCE</scope>
    <source>
        <strain evidence="2">DSM 110680</strain>
    </source>
</reference>
<dbReference type="AlphaFoldDB" id="A0AAU7DN20"/>
<accession>A0AAU7DN20</accession>
<dbReference type="Pfam" id="PF09411">
    <property type="entry name" value="PagL"/>
    <property type="match status" value="1"/>
</dbReference>
<dbReference type="GO" id="GO:0016787">
    <property type="term" value="F:hydrolase activity"/>
    <property type="evidence" value="ECO:0007669"/>
    <property type="project" value="UniProtKB-KW"/>
</dbReference>
<gene>
    <name evidence="2" type="ORF">P8935_09575</name>
</gene>
<dbReference type="SUPFAM" id="SSF56925">
    <property type="entry name" value="OMPA-like"/>
    <property type="match status" value="1"/>
</dbReference>
<dbReference type="InterPro" id="IPR011250">
    <property type="entry name" value="OMP/PagP_B-barrel"/>
</dbReference>
<sequence length="259" mass="28897">MIGDRASARYPIYLMLAILLLCKSAFGQGTVDQPVTSAPPDDSVNPGQSAHPKLPDFNEDIYYKNRLEFSLETGFLPINIPFVYNFITGDSYTRRPLNYTLIPNVASIRWELGNIDGGPRILRGNTDFSFSGSYTDIARGPETRYFAFDFGIRHNFVPRRWRVAPYFDMRGGVGDINAKGPDGVLYAQGEDLTFTYMMGAGARYNFNPKFSLAAGANYMHVSNASLSAPKVVNYGINVWGAMFGFYMRLGRAKPRSEAK</sequence>
<proteinExistence type="predicted"/>
<dbReference type="RefSeq" id="WP_348264771.1">
    <property type="nucleotide sequence ID" value="NZ_CP121196.1"/>
</dbReference>
<dbReference type="InterPro" id="IPR018550">
    <property type="entry name" value="Lipid-A_deacylase-rel"/>
</dbReference>
<feature type="region of interest" description="Disordered" evidence="1">
    <location>
        <begin position="33"/>
        <end position="53"/>
    </location>
</feature>
<evidence type="ECO:0000256" key="1">
    <source>
        <dbReference type="SAM" id="MobiDB-lite"/>
    </source>
</evidence>
<evidence type="ECO:0000313" key="2">
    <source>
        <dbReference type="EMBL" id="XBH19552.1"/>
    </source>
</evidence>
<name>A0AAU7DN20_9BACT</name>
<dbReference type="Gene3D" id="2.40.160.20">
    <property type="match status" value="1"/>
</dbReference>
<organism evidence="2">
    <name type="scientific">Telmatobacter sp. DSM 110680</name>
    <dbReference type="NCBI Taxonomy" id="3036704"/>
    <lineage>
        <taxon>Bacteria</taxon>
        <taxon>Pseudomonadati</taxon>
        <taxon>Acidobacteriota</taxon>
        <taxon>Terriglobia</taxon>
        <taxon>Terriglobales</taxon>
        <taxon>Acidobacteriaceae</taxon>
        <taxon>Telmatobacter</taxon>
    </lineage>
</organism>
<keyword evidence="2" id="KW-0378">Hydrolase</keyword>